<protein>
    <recommendedName>
        <fullName evidence="2">HAT C-terminal dimerisation domain-containing protein</fullName>
    </recommendedName>
</protein>
<dbReference type="PANTHER" id="PTHR23272">
    <property type="entry name" value="BED FINGER-RELATED"/>
    <property type="match status" value="1"/>
</dbReference>
<keyword evidence="1" id="KW-0732">Signal</keyword>
<evidence type="ECO:0000256" key="1">
    <source>
        <dbReference type="SAM" id="SignalP"/>
    </source>
</evidence>
<dbReference type="SUPFAM" id="SSF53098">
    <property type="entry name" value="Ribonuclease H-like"/>
    <property type="match status" value="1"/>
</dbReference>
<reference evidence="3 4" key="1">
    <citation type="journal article" date="2017" name="Nat. Commun.">
        <title>Genome assembly with in vitro proximity ligation data and whole-genome triplication in lettuce.</title>
        <authorList>
            <person name="Reyes-Chin-Wo S."/>
            <person name="Wang Z."/>
            <person name="Yang X."/>
            <person name="Kozik A."/>
            <person name="Arikit S."/>
            <person name="Song C."/>
            <person name="Xia L."/>
            <person name="Froenicke L."/>
            <person name="Lavelle D.O."/>
            <person name="Truco M.J."/>
            <person name="Xia R."/>
            <person name="Zhu S."/>
            <person name="Xu C."/>
            <person name="Xu H."/>
            <person name="Xu X."/>
            <person name="Cox K."/>
            <person name="Korf I."/>
            <person name="Meyers B.C."/>
            <person name="Michelmore R.W."/>
        </authorList>
    </citation>
    <scope>NUCLEOTIDE SEQUENCE [LARGE SCALE GENOMIC DNA]</scope>
    <source>
        <strain evidence="4">cv. Salinas</strain>
        <tissue evidence="3">Seedlings</tissue>
    </source>
</reference>
<name>A0A9R1W302_LACSA</name>
<organism evidence="3 4">
    <name type="scientific">Lactuca sativa</name>
    <name type="common">Garden lettuce</name>
    <dbReference type="NCBI Taxonomy" id="4236"/>
    <lineage>
        <taxon>Eukaryota</taxon>
        <taxon>Viridiplantae</taxon>
        <taxon>Streptophyta</taxon>
        <taxon>Embryophyta</taxon>
        <taxon>Tracheophyta</taxon>
        <taxon>Spermatophyta</taxon>
        <taxon>Magnoliopsida</taxon>
        <taxon>eudicotyledons</taxon>
        <taxon>Gunneridae</taxon>
        <taxon>Pentapetalae</taxon>
        <taxon>asterids</taxon>
        <taxon>campanulids</taxon>
        <taxon>Asterales</taxon>
        <taxon>Asteraceae</taxon>
        <taxon>Cichorioideae</taxon>
        <taxon>Cichorieae</taxon>
        <taxon>Lactucinae</taxon>
        <taxon>Lactuca</taxon>
    </lineage>
</organism>
<feature type="signal peptide" evidence="1">
    <location>
        <begin position="1"/>
        <end position="22"/>
    </location>
</feature>
<comment type="caution">
    <text evidence="3">The sequence shown here is derived from an EMBL/GenBank/DDBJ whole genome shotgun (WGS) entry which is preliminary data.</text>
</comment>
<feature type="domain" description="HAT C-terminal dimerisation" evidence="2">
    <location>
        <begin position="9"/>
        <end position="56"/>
    </location>
</feature>
<accession>A0A9R1W302</accession>
<evidence type="ECO:0000259" key="2">
    <source>
        <dbReference type="Pfam" id="PF05699"/>
    </source>
</evidence>
<dbReference type="GO" id="GO:0046983">
    <property type="term" value="F:protein dimerization activity"/>
    <property type="evidence" value="ECO:0007669"/>
    <property type="project" value="InterPro"/>
</dbReference>
<dbReference type="Proteomes" id="UP000235145">
    <property type="component" value="Unassembled WGS sequence"/>
</dbReference>
<dbReference type="InterPro" id="IPR012337">
    <property type="entry name" value="RNaseH-like_sf"/>
</dbReference>
<gene>
    <name evidence="3" type="ORF">LSAT_V11C300128010</name>
</gene>
<dbReference type="Pfam" id="PF05699">
    <property type="entry name" value="Dimer_Tnp_hAT"/>
    <property type="match status" value="1"/>
</dbReference>
<dbReference type="PANTHER" id="PTHR23272:SF190">
    <property type="entry name" value="ZINC FINGER, BED-TYPE-RELATED"/>
    <property type="match status" value="1"/>
</dbReference>
<feature type="chain" id="PRO_5040168144" description="HAT C-terminal dimerisation domain-containing protein" evidence="1">
    <location>
        <begin position="23"/>
        <end position="88"/>
    </location>
</feature>
<evidence type="ECO:0000313" key="4">
    <source>
        <dbReference type="Proteomes" id="UP000235145"/>
    </source>
</evidence>
<dbReference type="AlphaFoldDB" id="A0A9R1W302"/>
<sequence length="88" mass="10025">MHCVFRLSLVAHILSIQVTTMASESTFSTCGRILDEYRTRLNTPIVEALVCTQDWIRKSCKPIIDNDEDILKDDDIALDAHYALMLII</sequence>
<evidence type="ECO:0000313" key="3">
    <source>
        <dbReference type="EMBL" id="KAJ0216179.1"/>
    </source>
</evidence>
<keyword evidence="4" id="KW-1185">Reference proteome</keyword>
<dbReference type="EMBL" id="NBSK02000003">
    <property type="protein sequence ID" value="KAJ0216179.1"/>
    <property type="molecule type" value="Genomic_DNA"/>
</dbReference>
<dbReference type="InterPro" id="IPR008906">
    <property type="entry name" value="HATC_C_dom"/>
</dbReference>
<proteinExistence type="predicted"/>